<comment type="subcellular location">
    <subcellularLocation>
        <location evidence="1">Endomembrane system</location>
        <topology evidence="1">Multi-pass membrane protein</topology>
    </subcellularLocation>
</comment>
<feature type="transmembrane region" description="Helical" evidence="5">
    <location>
        <begin position="43"/>
        <end position="68"/>
    </location>
</feature>
<reference evidence="6 7" key="1">
    <citation type="submission" date="2021-08" db="EMBL/GenBank/DDBJ databases">
        <title>Caldovatus sediminis gen. nov., sp. nov., a moderately thermophilic bacterium isolated from a hot spring.</title>
        <authorList>
            <person name="Hu C.-J."/>
            <person name="Li W.-J."/>
            <person name="Xian W.-D."/>
        </authorList>
    </citation>
    <scope>NUCLEOTIDE SEQUENCE [LARGE SCALE GENOMIC DNA]</scope>
    <source>
        <strain evidence="6 7">SYSU G05006</strain>
    </source>
</reference>
<dbReference type="PANTHER" id="PTHR43847">
    <property type="entry name" value="BLL3993 PROTEIN"/>
    <property type="match status" value="1"/>
</dbReference>
<accession>A0ABS7F2L5</accession>
<name>A0ABS7F2L5_9PROT</name>
<dbReference type="Gene3D" id="1.20.120.1630">
    <property type="match status" value="1"/>
</dbReference>
<proteinExistence type="predicted"/>
<dbReference type="RefSeq" id="WP_220117603.1">
    <property type="nucleotide sequence ID" value="NZ_JAHZUY010000023.1"/>
</dbReference>
<feature type="transmembrane region" description="Helical" evidence="5">
    <location>
        <begin position="113"/>
        <end position="130"/>
    </location>
</feature>
<evidence type="ECO:0000256" key="5">
    <source>
        <dbReference type="SAM" id="Phobius"/>
    </source>
</evidence>
<evidence type="ECO:0000256" key="4">
    <source>
        <dbReference type="ARBA" id="ARBA00023136"/>
    </source>
</evidence>
<dbReference type="EMBL" id="JAHZUY010000023">
    <property type="protein sequence ID" value="MBW8269850.1"/>
    <property type="molecule type" value="Genomic_DNA"/>
</dbReference>
<evidence type="ECO:0000313" key="7">
    <source>
        <dbReference type="Proteomes" id="UP001519924"/>
    </source>
</evidence>
<organism evidence="6 7">
    <name type="scientific">Caldovatus aquaticus</name>
    <dbReference type="NCBI Taxonomy" id="2865671"/>
    <lineage>
        <taxon>Bacteria</taxon>
        <taxon>Pseudomonadati</taxon>
        <taxon>Pseudomonadota</taxon>
        <taxon>Alphaproteobacteria</taxon>
        <taxon>Acetobacterales</taxon>
        <taxon>Roseomonadaceae</taxon>
        <taxon>Caldovatus</taxon>
    </lineage>
</organism>
<dbReference type="InterPro" id="IPR052527">
    <property type="entry name" value="Metal_cation-efflux_comp"/>
</dbReference>
<keyword evidence="3 5" id="KW-1133">Transmembrane helix</keyword>
<dbReference type="PANTHER" id="PTHR43847:SF1">
    <property type="entry name" value="BLL3993 PROTEIN"/>
    <property type="match status" value="1"/>
</dbReference>
<evidence type="ECO:0000256" key="2">
    <source>
        <dbReference type="ARBA" id="ARBA00022692"/>
    </source>
</evidence>
<protein>
    <submittedName>
        <fullName evidence="6">Isoprenylcysteine carboxylmethyltransferase family protein</fullName>
    </submittedName>
</protein>
<evidence type="ECO:0000256" key="1">
    <source>
        <dbReference type="ARBA" id="ARBA00004127"/>
    </source>
</evidence>
<keyword evidence="2 5" id="KW-0812">Transmembrane</keyword>
<dbReference type="Pfam" id="PF04191">
    <property type="entry name" value="PEMT"/>
    <property type="match status" value="1"/>
</dbReference>
<feature type="transmembrane region" description="Helical" evidence="5">
    <location>
        <begin position="12"/>
        <end position="31"/>
    </location>
</feature>
<comment type="caution">
    <text evidence="6">The sequence shown here is derived from an EMBL/GenBank/DDBJ whole genome shotgun (WGS) entry which is preliminary data.</text>
</comment>
<evidence type="ECO:0000256" key="3">
    <source>
        <dbReference type="ARBA" id="ARBA00022989"/>
    </source>
</evidence>
<gene>
    <name evidence="6" type="ORF">K1J50_10155</name>
</gene>
<dbReference type="Proteomes" id="UP001519924">
    <property type="component" value="Unassembled WGS sequence"/>
</dbReference>
<keyword evidence="7" id="KW-1185">Reference proteome</keyword>
<keyword evidence="4 5" id="KW-0472">Membrane</keyword>
<sequence>MAAPEETDRGPGVVVPPPVIVGAVLLAAWLLGRAVPVPVAPPLRLPGLVVAGLGVALGGWALALMLRAGTDPRPDRPAARLIESGPFRFSRNPIYLGFLVFAAGLALRWGDLWGWLAVAVIGVLLDRLVVRREERYLRRRFGSAYEAYAARVRRWI</sequence>
<evidence type="ECO:0000313" key="6">
    <source>
        <dbReference type="EMBL" id="MBW8269850.1"/>
    </source>
</evidence>
<dbReference type="InterPro" id="IPR007318">
    <property type="entry name" value="Phopholipid_MeTrfase"/>
</dbReference>
<feature type="transmembrane region" description="Helical" evidence="5">
    <location>
        <begin position="89"/>
        <end position="107"/>
    </location>
</feature>